<proteinExistence type="predicted"/>
<name>A0A7H2VAD4_9GAMM</name>
<dbReference type="EMBL" id="CP061646">
    <property type="protein sequence ID" value="QNX73317.1"/>
    <property type="molecule type" value="Genomic_DNA"/>
</dbReference>
<reference evidence="1 2" key="2">
    <citation type="submission" date="2020-09" db="EMBL/GenBank/DDBJ databases">
        <authorList>
            <person name="Chen F.-J."/>
            <person name="Lee Y.-T."/>
        </authorList>
    </citation>
    <scope>NUCLEOTIDE SEQUENCE [LARGE SCALE GENOMIC DNA]</scope>
    <source>
        <strain evidence="1 2">AS39</strain>
    </source>
</reference>
<dbReference type="AlphaFoldDB" id="A0A7H2VAD4"/>
<reference evidence="2" key="1">
    <citation type="submission" date="2020-09" db="EMBL/GenBank/DDBJ databases">
        <title>Clinical and molecular characterization of Acinetobacter seifertii in Taiwan.</title>
        <authorList>
            <person name="Li L.-H."/>
            <person name="Yang Y.-S."/>
            <person name="Sun J.-R."/>
            <person name="Huang T.-W."/>
            <person name="Huang W.-C."/>
            <person name="Wang Y.-C."/>
            <person name="Kuo T.-H."/>
            <person name="Kuo S.-C."/>
            <person name="Chen T.-L."/>
        </authorList>
    </citation>
    <scope>NUCLEOTIDE SEQUENCE [LARGE SCALE GENOMIC DNA]</scope>
    <source>
        <strain evidence="2">AS39</strain>
    </source>
</reference>
<evidence type="ECO:0000313" key="1">
    <source>
        <dbReference type="EMBL" id="QNX73317.1"/>
    </source>
</evidence>
<sequence length="260" mass="30497">MKNWIKNEFYEMSEENFNLLLDFKIPGIIVKNFIPKDICDQVAERLIQSNFSNYSHLNDIPVNHIGVCHNQCVTKEKKYYFEQREKALEQIGNIYKDLNINPVNEVLKLFNDKSGRKAEVFKEDGYGEYFAGAFRSFKGHGKLHIDHAPSHIATEWDVKKILRQLTWNIYYTVSNKGELVVYDTIHTPENEKMKVPNEYYFPYEVLDDVNDCLRMVPEVGDLIIFNTQNFHEVLGNPNGYRISQTSFFGLREDESLGFWS</sequence>
<organism evidence="1 2">
    <name type="scientific">Acinetobacter seifertii</name>
    <dbReference type="NCBI Taxonomy" id="1530123"/>
    <lineage>
        <taxon>Bacteria</taxon>
        <taxon>Pseudomonadati</taxon>
        <taxon>Pseudomonadota</taxon>
        <taxon>Gammaproteobacteria</taxon>
        <taxon>Moraxellales</taxon>
        <taxon>Moraxellaceae</taxon>
        <taxon>Acinetobacter</taxon>
        <taxon>Acinetobacter calcoaceticus/baumannii complex</taxon>
    </lineage>
</organism>
<dbReference type="Pfam" id="PF22814">
    <property type="entry name" value="WelO5"/>
    <property type="match status" value="1"/>
</dbReference>
<evidence type="ECO:0000313" key="2">
    <source>
        <dbReference type="Proteomes" id="UP000516666"/>
    </source>
</evidence>
<dbReference type="InterPro" id="IPR055091">
    <property type="entry name" value="WelO5-like"/>
</dbReference>
<dbReference type="RefSeq" id="WP_191011035.1">
    <property type="nucleotide sequence ID" value="NZ_CP061550.1"/>
</dbReference>
<protein>
    <submittedName>
        <fullName evidence="1">2OG-Fe(II) oxygenase</fullName>
    </submittedName>
</protein>
<accession>A0A7H2VAD4</accession>
<gene>
    <name evidence="1" type="ORF">IC776_05495</name>
</gene>
<dbReference type="Gene3D" id="2.60.120.620">
    <property type="entry name" value="q2cbj1_9rhob like domain"/>
    <property type="match status" value="1"/>
</dbReference>
<dbReference type="Proteomes" id="UP000516666">
    <property type="component" value="Chromosome"/>
</dbReference>